<reference evidence="1 2" key="1">
    <citation type="journal article" date="2020" name="Cell">
        <title>Large-Scale Comparative Analyses of Tick Genomes Elucidate Their Genetic Diversity and Vector Capacities.</title>
        <authorList>
            <consortium name="Tick Genome and Microbiome Consortium (TIGMIC)"/>
            <person name="Jia N."/>
            <person name="Wang J."/>
            <person name="Shi W."/>
            <person name="Du L."/>
            <person name="Sun Y."/>
            <person name="Zhan W."/>
            <person name="Jiang J.F."/>
            <person name="Wang Q."/>
            <person name="Zhang B."/>
            <person name="Ji P."/>
            <person name="Bell-Sakyi L."/>
            <person name="Cui X.M."/>
            <person name="Yuan T.T."/>
            <person name="Jiang B.G."/>
            <person name="Yang W.F."/>
            <person name="Lam T.T."/>
            <person name="Chang Q.C."/>
            <person name="Ding S.J."/>
            <person name="Wang X.J."/>
            <person name="Zhu J.G."/>
            <person name="Ruan X.D."/>
            <person name="Zhao L."/>
            <person name="Wei J.T."/>
            <person name="Ye R.Z."/>
            <person name="Que T.C."/>
            <person name="Du C.H."/>
            <person name="Zhou Y.H."/>
            <person name="Cheng J.X."/>
            <person name="Dai P.F."/>
            <person name="Guo W.B."/>
            <person name="Han X.H."/>
            <person name="Huang E.J."/>
            <person name="Li L.F."/>
            <person name="Wei W."/>
            <person name="Gao Y.C."/>
            <person name="Liu J.Z."/>
            <person name="Shao H.Z."/>
            <person name="Wang X."/>
            <person name="Wang C.C."/>
            <person name="Yang T.C."/>
            <person name="Huo Q.B."/>
            <person name="Li W."/>
            <person name="Chen H.Y."/>
            <person name="Chen S.E."/>
            <person name="Zhou L.G."/>
            <person name="Ni X.B."/>
            <person name="Tian J.H."/>
            <person name="Sheng Y."/>
            <person name="Liu T."/>
            <person name="Pan Y.S."/>
            <person name="Xia L.Y."/>
            <person name="Li J."/>
            <person name="Zhao F."/>
            <person name="Cao W.C."/>
        </authorList>
    </citation>
    <scope>NUCLEOTIDE SEQUENCE [LARGE SCALE GENOMIC DNA]</scope>
    <source>
        <strain evidence="1">Iper-2018</strain>
    </source>
</reference>
<sequence length="868" mass="94442">MSLPRTPPRARSASPTPSPRRTNEDTTEIRFSRRTQGLHPEFGLLPPRTKQPTRPAMANQSPTPAAPAVVYLPAAPPDVRQPTPTGEGRRSLRIRTQGPDESVTSFVDVLRLSARADPRATDDKKLRVLMRGVRDDIFGGLVRNPPGTVEAFVTEATNIERALQARASHYQRLPGVAALSTASCNSPDLREIIRDVVREEIRRLLPAAASPDSPSINEIVREEVQQALQPQVSAAPEPPTLSYAAATRRPPPPAHPYMAPPRREPPAPQFFRRQEDRVHAHPEQAAPRKTDVWRTADRRPLCYHCGEADHIYRRCPYRQLGLRGFAPNDPRPRLGERPRDIEDYLHRSSSPESTPRRGFHTVRHLRYEMPPASAFRANELFKEKDGHCDPQQRDAGAPIQLKREVGLFSATALLIGAVIGSGVFITPSIVFKNSGSAGVAIIVWSVSGLTTILGGLCYAELGSLLPASGGDYAYLTACGKSFGKIGDVLPFFYAWSFVIILDPMTAALQGLTFSSYALSVVYPDCNPPYSVTVMVALAFISLATAVNCFSVKTSARVQDVLSVIKCLVLIAIIITGAAFATRANIENKFDANLFKVLLFTQIFRGRGRGTQIAFIAGEISDPTRNLPRALFCGILTVTAIYVLTNVAYFIVLDAATVINTEAIAVTFATVTWGPVAATLIPIAVSVCAFGTLFAASFVNARVILAAARQGHLPTACSLVSVKTSVPLAATLLRGILSLAYTFAGSVGFIVESCAFLYNVYEICGILCLFVLRSSMKDAPRLYRAPTVLALTKLLISMSLVIMPLVNVDEYMQYVLIAAVFGAGAVYYTVFVVWGMSIPGARPLTVLVQKLLMSATCANELESLLKDKM</sequence>
<proteinExistence type="predicted"/>
<protein>
    <submittedName>
        <fullName evidence="1">Uncharacterized protein</fullName>
    </submittedName>
</protein>
<evidence type="ECO:0000313" key="1">
    <source>
        <dbReference type="EMBL" id="KAG0438650.1"/>
    </source>
</evidence>
<gene>
    <name evidence="1" type="ORF">HPB47_016928</name>
</gene>
<organism evidence="1 2">
    <name type="scientific">Ixodes persulcatus</name>
    <name type="common">Taiga tick</name>
    <dbReference type="NCBI Taxonomy" id="34615"/>
    <lineage>
        <taxon>Eukaryota</taxon>
        <taxon>Metazoa</taxon>
        <taxon>Ecdysozoa</taxon>
        <taxon>Arthropoda</taxon>
        <taxon>Chelicerata</taxon>
        <taxon>Arachnida</taxon>
        <taxon>Acari</taxon>
        <taxon>Parasitiformes</taxon>
        <taxon>Ixodida</taxon>
        <taxon>Ixodoidea</taxon>
        <taxon>Ixodidae</taxon>
        <taxon>Ixodinae</taxon>
        <taxon>Ixodes</taxon>
    </lineage>
</organism>
<dbReference type="Proteomes" id="UP000805193">
    <property type="component" value="Unassembled WGS sequence"/>
</dbReference>
<name>A0AC60QT78_IXOPE</name>
<accession>A0AC60QT78</accession>
<dbReference type="EMBL" id="JABSTQ010005727">
    <property type="protein sequence ID" value="KAG0438650.1"/>
    <property type="molecule type" value="Genomic_DNA"/>
</dbReference>
<evidence type="ECO:0000313" key="2">
    <source>
        <dbReference type="Proteomes" id="UP000805193"/>
    </source>
</evidence>
<comment type="caution">
    <text evidence="1">The sequence shown here is derived from an EMBL/GenBank/DDBJ whole genome shotgun (WGS) entry which is preliminary data.</text>
</comment>
<keyword evidence="2" id="KW-1185">Reference proteome</keyword>